<dbReference type="EMBL" id="AMZN01000032">
    <property type="protein sequence ID" value="ELR71868.1"/>
    <property type="molecule type" value="Genomic_DNA"/>
</dbReference>
<organism evidence="1 2">
    <name type="scientific">Fulvivirga imtechensis AK7</name>
    <dbReference type="NCBI Taxonomy" id="1237149"/>
    <lineage>
        <taxon>Bacteria</taxon>
        <taxon>Pseudomonadati</taxon>
        <taxon>Bacteroidota</taxon>
        <taxon>Cytophagia</taxon>
        <taxon>Cytophagales</taxon>
        <taxon>Fulvivirgaceae</taxon>
        <taxon>Fulvivirga</taxon>
    </lineage>
</organism>
<proteinExistence type="predicted"/>
<protein>
    <submittedName>
        <fullName evidence="1">Uncharacterized protein</fullName>
    </submittedName>
</protein>
<gene>
    <name evidence="1" type="ORF">C900_02243</name>
</gene>
<accession>L8JUF2</accession>
<dbReference type="InterPro" id="IPR059231">
    <property type="entry name" value="Leader_pinensin"/>
</dbReference>
<dbReference type="NCBIfam" id="NF038180">
    <property type="entry name" value="leader_pinensin"/>
    <property type="match status" value="1"/>
</dbReference>
<dbReference type="Proteomes" id="UP000011135">
    <property type="component" value="Unassembled WGS sequence"/>
</dbReference>
<dbReference type="AlphaFoldDB" id="L8JUF2"/>
<sequence length="37" mass="4093">MLKKLQVKSFVTSIKNQNVLRGGTCLEPTLVGPECEM</sequence>
<keyword evidence="2" id="KW-1185">Reference proteome</keyword>
<evidence type="ECO:0000313" key="1">
    <source>
        <dbReference type="EMBL" id="ELR71868.1"/>
    </source>
</evidence>
<reference evidence="1 2" key="1">
    <citation type="submission" date="2012-12" db="EMBL/GenBank/DDBJ databases">
        <title>Genome assembly of Fulvivirga imtechensis AK7.</title>
        <authorList>
            <person name="Nupur N."/>
            <person name="Khatri I."/>
            <person name="Kumar R."/>
            <person name="Subramanian S."/>
            <person name="Pinnaka A."/>
        </authorList>
    </citation>
    <scope>NUCLEOTIDE SEQUENCE [LARGE SCALE GENOMIC DNA]</scope>
    <source>
        <strain evidence="1 2">AK7</strain>
    </source>
</reference>
<evidence type="ECO:0000313" key="2">
    <source>
        <dbReference type="Proteomes" id="UP000011135"/>
    </source>
</evidence>
<name>L8JUF2_9BACT</name>
<comment type="caution">
    <text evidence="1">The sequence shown here is derived from an EMBL/GenBank/DDBJ whole genome shotgun (WGS) entry which is preliminary data.</text>
</comment>